<keyword evidence="3" id="KW-0810">Translation regulation</keyword>
<evidence type="ECO:0000256" key="2">
    <source>
        <dbReference type="ARBA" id="ARBA00022540"/>
    </source>
</evidence>
<keyword evidence="2 6" id="KW-0396">Initiation factor</keyword>
<dbReference type="InterPro" id="IPR016024">
    <property type="entry name" value="ARM-type_fold"/>
</dbReference>
<dbReference type="PANTHER" id="PTHR23253">
    <property type="entry name" value="EUKARYOTIC TRANSLATION INITIATION FACTOR 4 GAMMA"/>
    <property type="match status" value="1"/>
</dbReference>
<dbReference type="FunFam" id="1.25.40.180:FF:000034">
    <property type="entry name" value="Eukaryotic translation initiation factor 4G"/>
    <property type="match status" value="1"/>
</dbReference>
<comment type="similarity">
    <text evidence="1">Belongs to the eukaryotic initiation factor 4G family.</text>
</comment>
<evidence type="ECO:0000256" key="1">
    <source>
        <dbReference type="ARBA" id="ARBA00005775"/>
    </source>
</evidence>
<organism evidence="6 7">
    <name type="scientific">Actinidia rufa</name>
    <dbReference type="NCBI Taxonomy" id="165716"/>
    <lineage>
        <taxon>Eukaryota</taxon>
        <taxon>Viridiplantae</taxon>
        <taxon>Streptophyta</taxon>
        <taxon>Embryophyta</taxon>
        <taxon>Tracheophyta</taxon>
        <taxon>Spermatophyta</taxon>
        <taxon>Magnoliopsida</taxon>
        <taxon>eudicotyledons</taxon>
        <taxon>Gunneridae</taxon>
        <taxon>Pentapetalae</taxon>
        <taxon>asterids</taxon>
        <taxon>Ericales</taxon>
        <taxon>Actinidiaceae</taxon>
        <taxon>Actinidia</taxon>
    </lineage>
</organism>
<dbReference type="Pfam" id="PF02847">
    <property type="entry name" value="MA3"/>
    <property type="match status" value="1"/>
</dbReference>
<dbReference type="InterPro" id="IPR003891">
    <property type="entry name" value="Initiation_fac_eIF4g_MI"/>
</dbReference>
<dbReference type="GO" id="GO:0003729">
    <property type="term" value="F:mRNA binding"/>
    <property type="evidence" value="ECO:0007669"/>
    <property type="project" value="TreeGrafter"/>
</dbReference>
<keyword evidence="7" id="KW-1185">Reference proteome</keyword>
<dbReference type="AlphaFoldDB" id="A0A7J0FW28"/>
<dbReference type="GO" id="GO:0006417">
    <property type="term" value="P:regulation of translation"/>
    <property type="evidence" value="ECO:0007669"/>
    <property type="project" value="UniProtKB-KW"/>
</dbReference>
<dbReference type="Gene3D" id="1.25.40.180">
    <property type="match status" value="1"/>
</dbReference>
<comment type="caution">
    <text evidence="6">The sequence shown here is derived from an EMBL/GenBank/DDBJ whole genome shotgun (WGS) entry which is preliminary data.</text>
</comment>
<dbReference type="SMART" id="SM00544">
    <property type="entry name" value="MA3"/>
    <property type="match status" value="1"/>
</dbReference>
<accession>A0A7J0FW28</accession>
<sequence>MWLEVSFLNGKGRELFPGSTSNTDHTLGKEKEKGIRVSLHWPAFEPIWACRDDASQPKQVVIILEEWNAKDEKEVCRCVKDLNAPSFYPTMISIWVTDSFERKDMERDLLAKLLINLSTPRDGMLNEDDLIKGFESVLGTLEDAINDAPKAGEFIGRIFAKIVVENVIPFTKIGQLIHEGGEEQGSLVEMGLAAEVVGTILETIESEKGKSVLNEIRTSSSLKIDKFRPPGTKKSLRLDKFI</sequence>
<reference evidence="6 7" key="1">
    <citation type="submission" date="2019-07" db="EMBL/GenBank/DDBJ databases">
        <title>De Novo Assembly of kiwifruit Actinidia rufa.</title>
        <authorList>
            <person name="Sugita-Konishi S."/>
            <person name="Sato K."/>
            <person name="Mori E."/>
            <person name="Abe Y."/>
            <person name="Kisaki G."/>
            <person name="Hamano K."/>
            <person name="Suezawa K."/>
            <person name="Otani M."/>
            <person name="Fukuda T."/>
            <person name="Manabe T."/>
            <person name="Gomi K."/>
            <person name="Tabuchi M."/>
            <person name="Akimitsu K."/>
            <person name="Kataoka I."/>
        </authorList>
    </citation>
    <scope>NUCLEOTIDE SEQUENCE [LARGE SCALE GENOMIC DNA]</scope>
    <source>
        <strain evidence="7">cv. Fuchu</strain>
    </source>
</reference>
<gene>
    <name evidence="6" type="ORF">Acr_15g0015110</name>
</gene>
<keyword evidence="4" id="KW-0648">Protein biosynthesis</keyword>
<evidence type="ECO:0000256" key="3">
    <source>
        <dbReference type="ARBA" id="ARBA00022845"/>
    </source>
</evidence>
<evidence type="ECO:0000313" key="6">
    <source>
        <dbReference type="EMBL" id="GFZ02903.1"/>
    </source>
</evidence>
<evidence type="ECO:0000256" key="4">
    <source>
        <dbReference type="ARBA" id="ARBA00022917"/>
    </source>
</evidence>
<evidence type="ECO:0000259" key="5">
    <source>
        <dbReference type="PROSITE" id="PS51366"/>
    </source>
</evidence>
<dbReference type="PANTHER" id="PTHR23253:SF9">
    <property type="entry name" value="EUKARYOTIC TRANSLATION INITIATION FACTOR 4 GAMMA 2"/>
    <property type="match status" value="1"/>
</dbReference>
<protein>
    <submittedName>
        <fullName evidence="6">Eukaryotic translation initiation factor 4G</fullName>
    </submittedName>
</protein>
<feature type="domain" description="MI" evidence="5">
    <location>
        <begin position="54"/>
        <end position="178"/>
    </location>
</feature>
<dbReference type="EMBL" id="BJWL01000015">
    <property type="protein sequence ID" value="GFZ02903.1"/>
    <property type="molecule type" value="Genomic_DNA"/>
</dbReference>
<dbReference type="GO" id="GO:0016281">
    <property type="term" value="C:eukaryotic translation initiation factor 4F complex"/>
    <property type="evidence" value="ECO:0007669"/>
    <property type="project" value="TreeGrafter"/>
</dbReference>
<dbReference type="GO" id="GO:0003743">
    <property type="term" value="F:translation initiation factor activity"/>
    <property type="evidence" value="ECO:0007669"/>
    <property type="project" value="UniProtKB-KW"/>
</dbReference>
<proteinExistence type="inferred from homology"/>
<dbReference type="PROSITE" id="PS51366">
    <property type="entry name" value="MI"/>
    <property type="match status" value="1"/>
</dbReference>
<evidence type="ECO:0000313" key="7">
    <source>
        <dbReference type="Proteomes" id="UP000585474"/>
    </source>
</evidence>
<dbReference type="OrthoDB" id="514777at2759"/>
<name>A0A7J0FW28_9ERIC</name>
<dbReference type="Proteomes" id="UP000585474">
    <property type="component" value="Unassembled WGS sequence"/>
</dbReference>
<dbReference type="SUPFAM" id="SSF48371">
    <property type="entry name" value="ARM repeat"/>
    <property type="match status" value="1"/>
</dbReference>